<dbReference type="InterPro" id="IPR013448">
    <property type="entry name" value="L-rhamnose_mutarotase"/>
</dbReference>
<dbReference type="PANTHER" id="PTHR34389:SF2">
    <property type="entry name" value="L-RHAMNOSE MUTAROTASE"/>
    <property type="match status" value="1"/>
</dbReference>
<feature type="binding site" evidence="5">
    <location>
        <begin position="76"/>
        <end position="77"/>
    </location>
    <ligand>
        <name>substrate</name>
    </ligand>
</feature>
<dbReference type="GO" id="GO:0005737">
    <property type="term" value="C:cytoplasm"/>
    <property type="evidence" value="ECO:0007669"/>
    <property type="project" value="UniProtKB-SubCell"/>
</dbReference>
<keyword evidence="2 5" id="KW-0413">Isomerase</keyword>
<keyword evidence="4 5" id="KW-0684">Rhamnose metabolism</keyword>
<keyword evidence="3 5" id="KW-0119">Carbohydrate metabolism</keyword>
<dbReference type="OrthoDB" id="9799608at2"/>
<keyword evidence="8" id="KW-1185">Reference proteome</keyword>
<evidence type="ECO:0000256" key="2">
    <source>
        <dbReference type="ARBA" id="ARBA00023235"/>
    </source>
</evidence>
<dbReference type="GO" id="GO:0062192">
    <property type="term" value="F:L-rhamnose mutarotase activity"/>
    <property type="evidence" value="ECO:0007669"/>
    <property type="project" value="UniProtKB-UniRule"/>
</dbReference>
<dbReference type="Proteomes" id="UP000190135">
    <property type="component" value="Unassembled WGS sequence"/>
</dbReference>
<dbReference type="InterPro" id="IPR011008">
    <property type="entry name" value="Dimeric_a/b-barrel"/>
</dbReference>
<dbReference type="AlphaFoldDB" id="A0A1T4P0W6"/>
<evidence type="ECO:0000256" key="1">
    <source>
        <dbReference type="ARBA" id="ARBA00022490"/>
    </source>
</evidence>
<dbReference type="STRING" id="1365950.SAMN05428963_103281"/>
<organism evidence="7 8">
    <name type="scientific">Consotaella salsifontis</name>
    <dbReference type="NCBI Taxonomy" id="1365950"/>
    <lineage>
        <taxon>Bacteria</taxon>
        <taxon>Pseudomonadati</taxon>
        <taxon>Pseudomonadota</taxon>
        <taxon>Alphaproteobacteria</taxon>
        <taxon>Hyphomicrobiales</taxon>
        <taxon>Aurantimonadaceae</taxon>
        <taxon>Consotaella</taxon>
    </lineage>
</organism>
<dbReference type="InterPro" id="IPR008000">
    <property type="entry name" value="Rham/fucose_mutarotase"/>
</dbReference>
<evidence type="ECO:0000313" key="7">
    <source>
        <dbReference type="EMBL" id="SJZ85079.1"/>
    </source>
</evidence>
<comment type="subcellular location">
    <subcellularLocation>
        <location evidence="5">Cytoplasm</location>
    </subcellularLocation>
</comment>
<dbReference type="GO" id="GO:0019301">
    <property type="term" value="P:rhamnose catabolic process"/>
    <property type="evidence" value="ECO:0007669"/>
    <property type="project" value="UniProtKB-UniRule"/>
</dbReference>
<dbReference type="Pfam" id="PF05336">
    <property type="entry name" value="rhaM"/>
    <property type="match status" value="1"/>
</dbReference>
<dbReference type="EC" id="5.1.3.32" evidence="5 6"/>
<feature type="binding site" evidence="5">
    <location>
        <position position="41"/>
    </location>
    <ligand>
        <name>substrate</name>
    </ligand>
</feature>
<gene>
    <name evidence="5" type="primary">rhaM</name>
    <name evidence="7" type="ORF">SAMN05428963_103281</name>
</gene>
<feature type="active site" description="Proton donor" evidence="5">
    <location>
        <position position="22"/>
    </location>
</feature>
<evidence type="ECO:0000256" key="3">
    <source>
        <dbReference type="ARBA" id="ARBA00023277"/>
    </source>
</evidence>
<dbReference type="SUPFAM" id="SSF54909">
    <property type="entry name" value="Dimeric alpha+beta barrel"/>
    <property type="match status" value="1"/>
</dbReference>
<proteinExistence type="inferred from homology"/>
<protein>
    <recommendedName>
        <fullName evidence="5 6">L-rhamnose mutarotase</fullName>
        <ecNumber evidence="5 6">5.1.3.32</ecNumber>
    </recommendedName>
    <alternativeName>
        <fullName evidence="5">Rhamnose 1-epimerase</fullName>
    </alternativeName>
    <alternativeName>
        <fullName evidence="5">Type-3 mutarotase</fullName>
    </alternativeName>
</protein>
<evidence type="ECO:0000256" key="6">
    <source>
        <dbReference type="NCBIfam" id="TIGR02625"/>
    </source>
</evidence>
<dbReference type="PANTHER" id="PTHR34389">
    <property type="entry name" value="L-RHAMNOSE MUTAROTASE"/>
    <property type="match status" value="1"/>
</dbReference>
<feature type="binding site" evidence="5">
    <location>
        <position position="18"/>
    </location>
    <ligand>
        <name>substrate</name>
    </ligand>
</feature>
<evidence type="ECO:0000256" key="4">
    <source>
        <dbReference type="ARBA" id="ARBA00023308"/>
    </source>
</evidence>
<dbReference type="EMBL" id="FUXL01000003">
    <property type="protein sequence ID" value="SJZ85079.1"/>
    <property type="molecule type" value="Genomic_DNA"/>
</dbReference>
<dbReference type="Gene3D" id="3.30.70.100">
    <property type="match status" value="1"/>
</dbReference>
<comment type="function">
    <text evidence="5">Involved in the anomeric conversion of L-rhamnose.</text>
</comment>
<comment type="pathway">
    <text evidence="5">Carbohydrate metabolism; L-rhamnose metabolism.</text>
</comment>
<keyword evidence="1 5" id="KW-0963">Cytoplasm</keyword>
<name>A0A1T4P0W6_9HYPH</name>
<evidence type="ECO:0000256" key="5">
    <source>
        <dbReference type="HAMAP-Rule" id="MF_01663"/>
    </source>
</evidence>
<dbReference type="HAMAP" id="MF_01663">
    <property type="entry name" value="L_rham_rotase"/>
    <property type="match status" value="1"/>
</dbReference>
<dbReference type="NCBIfam" id="TIGR02625">
    <property type="entry name" value="YiiL_rotase"/>
    <property type="match status" value="1"/>
</dbReference>
<evidence type="ECO:0000313" key="8">
    <source>
        <dbReference type="Proteomes" id="UP000190135"/>
    </source>
</evidence>
<sequence length="104" mass="12268">MIRKAFVMQVFPDRHEEYERRHDAIWPDLARTLKEHGAHSYGIWLDAKRSLLFAHVEIESEERWAAVAKTEVCQRWWAFMADVMPANPDNSPVSEDLRAVFFLP</sequence>
<comment type="catalytic activity">
    <reaction evidence="5">
        <text>alpha-L-rhamnose = beta-L-rhamnose</text>
        <dbReference type="Rhea" id="RHEA:25584"/>
        <dbReference type="ChEBI" id="CHEBI:27586"/>
        <dbReference type="ChEBI" id="CHEBI:27907"/>
        <dbReference type="EC" id="5.1.3.32"/>
    </reaction>
</comment>
<dbReference type="RefSeq" id="WP_078707382.1">
    <property type="nucleotide sequence ID" value="NZ_FUXL01000003.1"/>
</dbReference>
<accession>A0A1T4P0W6</accession>
<reference evidence="7 8" key="1">
    <citation type="submission" date="2017-02" db="EMBL/GenBank/DDBJ databases">
        <authorList>
            <person name="Peterson S.W."/>
        </authorList>
    </citation>
    <scope>NUCLEOTIDE SEQUENCE [LARGE SCALE GENOMIC DNA]</scope>
    <source>
        <strain evidence="7 8">USBA 369</strain>
    </source>
</reference>
<comment type="similarity">
    <text evidence="5">Belongs to the rhamnose mutarotase family.</text>
</comment>
<comment type="subunit">
    <text evidence="5">Homodimer.</text>
</comment>
<dbReference type="UniPathway" id="UPA00125"/>